<feature type="region of interest" description="Disordered" evidence="1">
    <location>
        <begin position="12"/>
        <end position="52"/>
    </location>
</feature>
<sequence>MPLYGSPLWCSGKHAPDALPRGSVARRSDDQSRGPRRADRALSRNSSADRQGIAQRCPKRICFGTASPVIFTPAPPERPTGICQDVQRLVSCPGTGGGWLPWSGVAARREGCGVVTIPCVNGAVGPREIDQPPSLRGFAPRRPRRKFRSDNGLLFPSELCFFLPHRQLEHGEFSCGCHGRLREASLSCKADSPTFQRRKVLDPCEQGCRGLEQ</sequence>
<name>A0A4R3J1U5_9RHOB</name>
<dbReference type="EMBL" id="SLZU01000019">
    <property type="protein sequence ID" value="TCS59759.1"/>
    <property type="molecule type" value="Genomic_DNA"/>
</dbReference>
<evidence type="ECO:0000313" key="3">
    <source>
        <dbReference type="Proteomes" id="UP000295696"/>
    </source>
</evidence>
<protein>
    <submittedName>
        <fullName evidence="2">Uncharacterized protein</fullName>
    </submittedName>
</protein>
<dbReference type="AlphaFoldDB" id="A0A4R3J1U5"/>
<gene>
    <name evidence="2" type="ORF">EDD52_11962</name>
</gene>
<evidence type="ECO:0000313" key="2">
    <source>
        <dbReference type="EMBL" id="TCS59759.1"/>
    </source>
</evidence>
<reference evidence="2 3" key="1">
    <citation type="submission" date="2019-03" db="EMBL/GenBank/DDBJ databases">
        <title>Genomic Encyclopedia of Type Strains, Phase IV (KMG-IV): sequencing the most valuable type-strain genomes for metagenomic binning, comparative biology and taxonomic classification.</title>
        <authorList>
            <person name="Goeker M."/>
        </authorList>
    </citation>
    <scope>NUCLEOTIDE SEQUENCE [LARGE SCALE GENOMIC DNA]</scope>
    <source>
        <strain evidence="2 3">DSM 104836</strain>
    </source>
</reference>
<dbReference type="Proteomes" id="UP000295696">
    <property type="component" value="Unassembled WGS sequence"/>
</dbReference>
<evidence type="ECO:0000256" key="1">
    <source>
        <dbReference type="SAM" id="MobiDB-lite"/>
    </source>
</evidence>
<comment type="caution">
    <text evidence="2">The sequence shown here is derived from an EMBL/GenBank/DDBJ whole genome shotgun (WGS) entry which is preliminary data.</text>
</comment>
<organism evidence="2 3">
    <name type="scientific">Primorskyibacter sedentarius</name>
    <dbReference type="NCBI Taxonomy" id="745311"/>
    <lineage>
        <taxon>Bacteria</taxon>
        <taxon>Pseudomonadati</taxon>
        <taxon>Pseudomonadota</taxon>
        <taxon>Alphaproteobacteria</taxon>
        <taxon>Rhodobacterales</taxon>
        <taxon>Roseobacteraceae</taxon>
        <taxon>Primorskyibacter</taxon>
    </lineage>
</organism>
<keyword evidence="3" id="KW-1185">Reference proteome</keyword>
<feature type="compositionally biased region" description="Basic and acidic residues" evidence="1">
    <location>
        <begin position="26"/>
        <end position="42"/>
    </location>
</feature>
<proteinExistence type="predicted"/>
<accession>A0A4R3J1U5</accession>